<organism evidence="2 3">
    <name type="scientific">Paenibacillus rhizovicinus</name>
    <dbReference type="NCBI Taxonomy" id="2704463"/>
    <lineage>
        <taxon>Bacteria</taxon>
        <taxon>Bacillati</taxon>
        <taxon>Bacillota</taxon>
        <taxon>Bacilli</taxon>
        <taxon>Bacillales</taxon>
        <taxon>Paenibacillaceae</taxon>
        <taxon>Paenibacillus</taxon>
    </lineage>
</organism>
<proteinExistence type="predicted"/>
<evidence type="ECO:0000313" key="2">
    <source>
        <dbReference type="EMBL" id="QHW33063.1"/>
    </source>
</evidence>
<name>A0A6C0P5S6_9BACL</name>
<dbReference type="Proteomes" id="UP000479114">
    <property type="component" value="Chromosome"/>
</dbReference>
<protein>
    <submittedName>
        <fullName evidence="2">Uncharacterized protein</fullName>
    </submittedName>
</protein>
<reference evidence="2 3" key="1">
    <citation type="submission" date="2020-02" db="EMBL/GenBank/DDBJ databases">
        <title>Paenibacillus sp. nov., isolated from rhizosphere soil of tomato.</title>
        <authorList>
            <person name="Weon H.-Y."/>
            <person name="Lee S.A."/>
        </authorList>
    </citation>
    <scope>NUCLEOTIDE SEQUENCE [LARGE SCALE GENOMIC DNA]</scope>
    <source>
        <strain evidence="2 3">14171R-81</strain>
    </source>
</reference>
<keyword evidence="1" id="KW-1133">Transmembrane helix</keyword>
<dbReference type="EMBL" id="CP048286">
    <property type="protein sequence ID" value="QHW33063.1"/>
    <property type="molecule type" value="Genomic_DNA"/>
</dbReference>
<dbReference type="KEGG" id="prz:GZH47_21165"/>
<gene>
    <name evidence="2" type="ORF">GZH47_21165</name>
</gene>
<keyword evidence="1" id="KW-0472">Membrane</keyword>
<keyword evidence="1" id="KW-0812">Transmembrane</keyword>
<sequence length="56" mass="6286">MSPRLLVVVSIFFIGYGIVDILFVNYVLGVALLLVGVWMNVSAYKKRKALRQAKSQ</sequence>
<dbReference type="RefSeq" id="WP_162643005.1">
    <property type="nucleotide sequence ID" value="NZ_CP048286.1"/>
</dbReference>
<evidence type="ECO:0000313" key="3">
    <source>
        <dbReference type="Proteomes" id="UP000479114"/>
    </source>
</evidence>
<evidence type="ECO:0000256" key="1">
    <source>
        <dbReference type="SAM" id="Phobius"/>
    </source>
</evidence>
<dbReference type="AlphaFoldDB" id="A0A6C0P5S6"/>
<keyword evidence="3" id="KW-1185">Reference proteome</keyword>
<accession>A0A6C0P5S6</accession>
<feature type="transmembrane region" description="Helical" evidence="1">
    <location>
        <begin position="6"/>
        <end position="39"/>
    </location>
</feature>